<evidence type="ECO:0000256" key="1">
    <source>
        <dbReference type="SAM" id="MobiDB-lite"/>
    </source>
</evidence>
<dbReference type="EMBL" id="CAAHFG010000001">
    <property type="protein sequence ID" value="VGO13253.1"/>
    <property type="molecule type" value="Genomic_DNA"/>
</dbReference>
<dbReference type="Proteomes" id="UP000366872">
    <property type="component" value="Unassembled WGS sequence"/>
</dbReference>
<keyword evidence="3" id="KW-1185">Reference proteome</keyword>
<feature type="region of interest" description="Disordered" evidence="1">
    <location>
        <begin position="1"/>
        <end position="21"/>
    </location>
</feature>
<gene>
    <name evidence="2" type="ORF">PDESU_01809</name>
</gene>
<evidence type="ECO:0000313" key="3">
    <source>
        <dbReference type="Proteomes" id="UP000366872"/>
    </source>
</evidence>
<dbReference type="RefSeq" id="WP_136078839.1">
    <property type="nucleotide sequence ID" value="NZ_CAAHFG010000001.1"/>
</dbReference>
<organism evidence="2 3">
    <name type="scientific">Pontiella desulfatans</name>
    <dbReference type="NCBI Taxonomy" id="2750659"/>
    <lineage>
        <taxon>Bacteria</taxon>
        <taxon>Pseudomonadati</taxon>
        <taxon>Kiritimatiellota</taxon>
        <taxon>Kiritimatiellia</taxon>
        <taxon>Kiritimatiellales</taxon>
        <taxon>Pontiellaceae</taxon>
        <taxon>Pontiella</taxon>
    </lineage>
</organism>
<proteinExistence type="predicted"/>
<protein>
    <submittedName>
        <fullName evidence="2">Uncharacterized protein</fullName>
    </submittedName>
</protein>
<name>A0A6C2U062_PONDE</name>
<accession>A0A6C2U062</accession>
<reference evidence="2 3" key="1">
    <citation type="submission" date="2019-04" db="EMBL/GenBank/DDBJ databases">
        <authorList>
            <person name="Van Vliet M D."/>
        </authorList>
    </citation>
    <scope>NUCLEOTIDE SEQUENCE [LARGE SCALE GENOMIC DNA]</scope>
    <source>
        <strain evidence="2 3">F1</strain>
    </source>
</reference>
<evidence type="ECO:0000313" key="2">
    <source>
        <dbReference type="EMBL" id="VGO13253.1"/>
    </source>
</evidence>
<dbReference type="AlphaFoldDB" id="A0A6C2U062"/>
<sequence length="78" mass="9083">MKRTYAGLTDHPRRERIGHGNPSDWTIVKEFHAKAQARLWLQRMKEAGCETDKEVPDWGWGFTYTLPRVGQKREGRSG</sequence>